<reference evidence="3 4" key="1">
    <citation type="submission" date="2018-07" db="EMBL/GenBank/DDBJ databases">
        <title>Streptomyces species from bats.</title>
        <authorList>
            <person name="Dunlap C."/>
        </authorList>
    </citation>
    <scope>NUCLEOTIDE SEQUENCE [LARGE SCALE GENOMIC DNA]</scope>
    <source>
        <strain evidence="3 4">AC230</strain>
    </source>
</reference>
<evidence type="ECO:0000313" key="3">
    <source>
        <dbReference type="EMBL" id="RDG36618.1"/>
    </source>
</evidence>
<dbReference type="Proteomes" id="UP000253741">
    <property type="component" value="Unassembled WGS sequence"/>
</dbReference>
<keyword evidence="4" id="KW-1185">Reference proteome</keyword>
<feature type="transmembrane region" description="Helical" evidence="2">
    <location>
        <begin position="27"/>
        <end position="47"/>
    </location>
</feature>
<dbReference type="AlphaFoldDB" id="A0A370B488"/>
<proteinExistence type="predicted"/>
<dbReference type="OrthoDB" id="5242248at2"/>
<feature type="transmembrane region" description="Helical" evidence="2">
    <location>
        <begin position="67"/>
        <end position="87"/>
    </location>
</feature>
<dbReference type="EMBL" id="QQNA01000146">
    <property type="protein sequence ID" value="RDG36618.1"/>
    <property type="molecule type" value="Genomic_DNA"/>
</dbReference>
<evidence type="ECO:0000256" key="1">
    <source>
        <dbReference type="SAM" id="MobiDB-lite"/>
    </source>
</evidence>
<gene>
    <name evidence="3" type="ORF">DVH02_19020</name>
</gene>
<keyword evidence="2" id="KW-0812">Transmembrane</keyword>
<feature type="transmembrane region" description="Helical" evidence="2">
    <location>
        <begin position="99"/>
        <end position="117"/>
    </location>
</feature>
<dbReference type="RefSeq" id="WP_114625021.1">
    <property type="nucleotide sequence ID" value="NZ_QQNA01000146.1"/>
</dbReference>
<evidence type="ECO:0008006" key="5">
    <source>
        <dbReference type="Google" id="ProtNLM"/>
    </source>
</evidence>
<keyword evidence="2" id="KW-0472">Membrane</keyword>
<keyword evidence="2" id="KW-1133">Transmembrane helix</keyword>
<evidence type="ECO:0000256" key="2">
    <source>
        <dbReference type="SAM" id="Phobius"/>
    </source>
</evidence>
<feature type="transmembrane region" description="Helical" evidence="2">
    <location>
        <begin position="351"/>
        <end position="372"/>
    </location>
</feature>
<protein>
    <recommendedName>
        <fullName evidence="5">Integral membrane protein</fullName>
    </recommendedName>
</protein>
<feature type="transmembrane region" description="Helical" evidence="2">
    <location>
        <begin position="226"/>
        <end position="257"/>
    </location>
</feature>
<feature type="transmembrane region" description="Helical" evidence="2">
    <location>
        <begin position="191"/>
        <end position="214"/>
    </location>
</feature>
<accession>A0A370B488</accession>
<comment type="caution">
    <text evidence="3">The sequence shown here is derived from an EMBL/GenBank/DDBJ whole genome shotgun (WGS) entry which is preliminary data.</text>
</comment>
<feature type="region of interest" description="Disordered" evidence="1">
    <location>
        <begin position="1"/>
        <end position="23"/>
    </location>
</feature>
<feature type="transmembrane region" description="Helical" evidence="2">
    <location>
        <begin position="417"/>
        <end position="433"/>
    </location>
</feature>
<sequence length="488" mass="51615">MTLHSPPRHSPSPEAGPSTASPHRGDLITAAGGALLFAVAAVAGTVIENTTGSLRAPWPPLLARWLPHLGPGTPTALLVAALVVLYGPAVAARLPWRRLTWTVWLTAMAWTWSLALVDGWRTGVADRLTTRYEYLRGVPRFTDVPAMLREFSQHIPGGVPGSWQPHIAGHPPGAILTFVGLDRLGLGGGGWAGSFCIVTGSSVAAAVLVALRALGAEHGARRAAPFLVLAPAAVWVGTSADGYFAAVAAWALALLAVAAGRTVRDAGAWAAGLGSGLLFGLTVYVSYGLTLMALPALAILVCARTARPVPLVALGFGAVAVTFTLLGFRWWEAYPLLVERYYQGSGGLRSYGYWVWGNLACVVLGSGLAAVAGARRVLAAVPDVVRQRWRWRWGWRSWSRPPAAGVRREPPPDTDRTPLVLIVCAVLAALLVADVSGMSKAETERIWLPFTLWLPAAAALLPSAGRRGWLAAQAAAALLTNHLLLTYW</sequence>
<evidence type="ECO:0000313" key="4">
    <source>
        <dbReference type="Proteomes" id="UP000253741"/>
    </source>
</evidence>
<feature type="transmembrane region" description="Helical" evidence="2">
    <location>
        <begin position="445"/>
        <end position="461"/>
    </location>
</feature>
<organism evidence="3 4">
    <name type="scientific">Streptomyces corynorhini</name>
    <dbReference type="NCBI Taxonomy" id="2282652"/>
    <lineage>
        <taxon>Bacteria</taxon>
        <taxon>Bacillati</taxon>
        <taxon>Actinomycetota</taxon>
        <taxon>Actinomycetes</taxon>
        <taxon>Kitasatosporales</taxon>
        <taxon>Streptomycetaceae</taxon>
        <taxon>Streptomyces</taxon>
    </lineage>
</organism>
<name>A0A370B488_9ACTN</name>
<feature type="transmembrane region" description="Helical" evidence="2">
    <location>
        <begin position="277"/>
        <end position="302"/>
    </location>
</feature>
<feature type="transmembrane region" description="Helical" evidence="2">
    <location>
        <begin position="309"/>
        <end position="331"/>
    </location>
</feature>